<dbReference type="AlphaFoldDB" id="T1BKV2"/>
<dbReference type="Gene3D" id="2.40.50.740">
    <property type="match status" value="1"/>
</dbReference>
<keyword evidence="4" id="KW-0687">Ribonucleoprotein</keyword>
<dbReference type="CDD" id="cd00165">
    <property type="entry name" value="S4"/>
    <property type="match status" value="1"/>
</dbReference>
<comment type="caution">
    <text evidence="8">The sequence shown here is derived from an EMBL/GenBank/DDBJ whole genome shotgun (WGS) entry which is preliminary data.</text>
</comment>
<dbReference type="InterPro" id="IPR013845">
    <property type="entry name" value="Ribosomal_eS4_central_region"/>
</dbReference>
<keyword evidence="3 8" id="KW-0689">Ribosomal protein</keyword>
<dbReference type="GO" id="GO:0003735">
    <property type="term" value="F:structural constituent of ribosome"/>
    <property type="evidence" value="ECO:0007669"/>
    <property type="project" value="InterPro"/>
</dbReference>
<dbReference type="InterPro" id="IPR002942">
    <property type="entry name" value="S4_RNA-bd"/>
</dbReference>
<dbReference type="PROSITE" id="PS50889">
    <property type="entry name" value="S4"/>
    <property type="match status" value="1"/>
</dbReference>
<evidence type="ECO:0000259" key="6">
    <source>
        <dbReference type="Pfam" id="PF01479"/>
    </source>
</evidence>
<feature type="domain" description="Small ribosomal subunit protein eS4 N-terminal" evidence="7">
    <location>
        <begin position="4"/>
        <end position="34"/>
    </location>
</feature>
<proteinExistence type="predicted"/>
<keyword evidence="2" id="KW-0694">RNA-binding</keyword>
<keyword evidence="1" id="KW-0699">rRNA-binding</keyword>
<accession>T1BKV2</accession>
<reference evidence="8" key="1">
    <citation type="submission" date="2013-08" db="EMBL/GenBank/DDBJ databases">
        <authorList>
            <person name="Mendez C."/>
            <person name="Richter M."/>
            <person name="Ferrer M."/>
            <person name="Sanchez J."/>
        </authorList>
    </citation>
    <scope>NUCLEOTIDE SEQUENCE</scope>
</reference>
<organism evidence="8">
    <name type="scientific">mine drainage metagenome</name>
    <dbReference type="NCBI Taxonomy" id="410659"/>
    <lineage>
        <taxon>unclassified sequences</taxon>
        <taxon>metagenomes</taxon>
        <taxon>ecological metagenomes</taxon>
    </lineage>
</organism>
<dbReference type="GO" id="GO:0019843">
    <property type="term" value="F:rRNA binding"/>
    <property type="evidence" value="ECO:0007669"/>
    <property type="project" value="UniProtKB-KW"/>
</dbReference>
<dbReference type="Pfam" id="PF00900">
    <property type="entry name" value="Ribosomal_S4e"/>
    <property type="match status" value="1"/>
</dbReference>
<dbReference type="InterPro" id="IPR036986">
    <property type="entry name" value="S4_RNA-bd_sf"/>
</dbReference>
<evidence type="ECO:0000256" key="2">
    <source>
        <dbReference type="ARBA" id="ARBA00022884"/>
    </source>
</evidence>
<dbReference type="InterPro" id="IPR038237">
    <property type="entry name" value="Ribosomal_eS4_central_sf"/>
</dbReference>
<dbReference type="PANTHER" id="PTHR11581:SF0">
    <property type="entry name" value="SMALL RIBOSOMAL SUBUNIT PROTEIN ES4"/>
    <property type="match status" value="1"/>
</dbReference>
<dbReference type="GO" id="GO:0006412">
    <property type="term" value="P:translation"/>
    <property type="evidence" value="ECO:0007669"/>
    <property type="project" value="InterPro"/>
</dbReference>
<dbReference type="EMBL" id="AUZY01006567">
    <property type="protein sequence ID" value="EQD53944.1"/>
    <property type="molecule type" value="Genomic_DNA"/>
</dbReference>
<evidence type="ECO:0000259" key="5">
    <source>
        <dbReference type="Pfam" id="PF00900"/>
    </source>
</evidence>
<dbReference type="Pfam" id="PF08071">
    <property type="entry name" value="RS4NT"/>
    <property type="match status" value="1"/>
</dbReference>
<feature type="domain" description="Small ribosomal subunit protein eS4 central region" evidence="5">
    <location>
        <begin position="93"/>
        <end position="167"/>
    </location>
</feature>
<evidence type="ECO:0000256" key="1">
    <source>
        <dbReference type="ARBA" id="ARBA00022730"/>
    </source>
</evidence>
<feature type="domain" description="RNA-binding S4" evidence="6">
    <location>
        <begin position="39"/>
        <end position="78"/>
    </location>
</feature>
<dbReference type="GO" id="GO:0022627">
    <property type="term" value="C:cytosolic small ribosomal subunit"/>
    <property type="evidence" value="ECO:0007669"/>
    <property type="project" value="TreeGrafter"/>
</dbReference>
<evidence type="ECO:0000256" key="4">
    <source>
        <dbReference type="ARBA" id="ARBA00023274"/>
    </source>
</evidence>
<dbReference type="SUPFAM" id="SSF55174">
    <property type="entry name" value="Alpha-L RNA-binding motif"/>
    <property type="match status" value="1"/>
</dbReference>
<gene>
    <name evidence="8" type="ORF">B1B_09931</name>
</gene>
<reference evidence="8" key="2">
    <citation type="journal article" date="2014" name="ISME J.">
        <title>Microbial stratification in low pH oxic and suboxic macroscopic growths along an acid mine drainage.</title>
        <authorList>
            <person name="Mendez-Garcia C."/>
            <person name="Mesa V."/>
            <person name="Sprenger R.R."/>
            <person name="Richter M."/>
            <person name="Diez M.S."/>
            <person name="Solano J."/>
            <person name="Bargiela R."/>
            <person name="Golyshina O.V."/>
            <person name="Manteca A."/>
            <person name="Ramos J.L."/>
            <person name="Gallego J.R."/>
            <person name="Llorente I."/>
            <person name="Martins Dos Santos V.A."/>
            <person name="Jensen O.N."/>
            <person name="Pelaez A.I."/>
            <person name="Sanchez J."/>
            <person name="Ferrer M."/>
        </authorList>
    </citation>
    <scope>NUCLEOTIDE SEQUENCE</scope>
</reference>
<dbReference type="InterPro" id="IPR013843">
    <property type="entry name" value="Ribosomal_eS4_N"/>
</dbReference>
<evidence type="ECO:0000313" key="8">
    <source>
        <dbReference type="EMBL" id="EQD53944.1"/>
    </source>
</evidence>
<protein>
    <submittedName>
        <fullName evidence="8">30S ribosomal protein S4e</fullName>
    </submittedName>
</protein>
<evidence type="ECO:0000259" key="7">
    <source>
        <dbReference type="Pfam" id="PF08071"/>
    </source>
</evidence>
<dbReference type="Gene3D" id="3.10.290.10">
    <property type="entry name" value="RNA-binding S4 domain"/>
    <property type="match status" value="1"/>
</dbReference>
<sequence length="168" mass="18334">MTFRLKRGAAPRTWTIPRKGTKWVKRPAPGPHAQDQSVPLQIVLRDLLGIAQSAREARILARQGSVRIDGRVVTDLERGVGLLDSVSLAAPMEAHYRMVKNARGKLVLVRIAPPEAGIKIGRVRGKHALPSGRLAVTLHDGRNLRVAANVAYRVGDSLKIEVPSQKVV</sequence>
<evidence type="ECO:0000256" key="3">
    <source>
        <dbReference type="ARBA" id="ARBA00022980"/>
    </source>
</evidence>
<dbReference type="InterPro" id="IPR000876">
    <property type="entry name" value="Ribosomal_eS4"/>
</dbReference>
<name>T1BKV2_9ZZZZ</name>
<dbReference type="Pfam" id="PF01479">
    <property type="entry name" value="S4"/>
    <property type="match status" value="1"/>
</dbReference>
<feature type="non-terminal residue" evidence="8">
    <location>
        <position position="168"/>
    </location>
</feature>
<dbReference type="PANTHER" id="PTHR11581">
    <property type="entry name" value="30S/40S RIBOSOMAL PROTEIN S4"/>
    <property type="match status" value="1"/>
</dbReference>